<evidence type="ECO:0000313" key="18">
    <source>
        <dbReference type="Proteomes" id="UP000281738"/>
    </source>
</evidence>
<evidence type="ECO:0000256" key="11">
    <source>
        <dbReference type="ARBA" id="ARBA00023316"/>
    </source>
</evidence>
<keyword evidence="18" id="KW-1185">Reference proteome</keyword>
<keyword evidence="6" id="KW-0808">Transferase</keyword>
<dbReference type="PANTHER" id="PTHR32282:SF33">
    <property type="entry name" value="PEPTIDOGLYCAN GLYCOSYLTRANSFERASE"/>
    <property type="match status" value="1"/>
</dbReference>
<comment type="catalytic activity">
    <reaction evidence="12">
        <text>Preferential cleavage: (Ac)2-L-Lys-D-Ala-|-D-Ala. Also transpeptidation of peptidyl-alanyl moieties that are N-acyl substituents of D-alanine.</text>
        <dbReference type="EC" id="3.4.16.4"/>
    </reaction>
</comment>
<feature type="transmembrane region" description="Helical" evidence="15">
    <location>
        <begin position="12"/>
        <end position="45"/>
    </location>
</feature>
<dbReference type="FunFam" id="1.10.3810.10:FF:000001">
    <property type="entry name" value="Penicillin-binding protein 1A"/>
    <property type="match status" value="1"/>
</dbReference>
<evidence type="ECO:0000256" key="14">
    <source>
        <dbReference type="SAM" id="MobiDB-lite"/>
    </source>
</evidence>
<dbReference type="InterPro" id="IPR036950">
    <property type="entry name" value="PBP_transglycosylase"/>
</dbReference>
<dbReference type="EMBL" id="RKHO01000001">
    <property type="protein sequence ID" value="ROR89292.1"/>
    <property type="molecule type" value="Genomic_DNA"/>
</dbReference>
<dbReference type="GO" id="GO:0006508">
    <property type="term" value="P:proteolysis"/>
    <property type="evidence" value="ECO:0007669"/>
    <property type="project" value="UniProtKB-KW"/>
</dbReference>
<feature type="domain" description="PASTA" evidence="16">
    <location>
        <begin position="686"/>
        <end position="752"/>
    </location>
</feature>
<dbReference type="InterPro" id="IPR001264">
    <property type="entry name" value="Glyco_trans_51"/>
</dbReference>
<dbReference type="GO" id="GO:0071555">
    <property type="term" value="P:cell wall organization"/>
    <property type="evidence" value="ECO:0007669"/>
    <property type="project" value="UniProtKB-KW"/>
</dbReference>
<dbReference type="GO" id="GO:0008360">
    <property type="term" value="P:regulation of cell shape"/>
    <property type="evidence" value="ECO:0007669"/>
    <property type="project" value="UniProtKB-KW"/>
</dbReference>
<evidence type="ECO:0000256" key="10">
    <source>
        <dbReference type="ARBA" id="ARBA00023268"/>
    </source>
</evidence>
<feature type="compositionally biased region" description="Polar residues" evidence="14">
    <location>
        <begin position="459"/>
        <end position="472"/>
    </location>
</feature>
<keyword evidence="3 17" id="KW-0121">Carboxypeptidase</keyword>
<evidence type="ECO:0000256" key="15">
    <source>
        <dbReference type="SAM" id="Phobius"/>
    </source>
</evidence>
<dbReference type="InterPro" id="IPR001460">
    <property type="entry name" value="PCN-bd_Tpept"/>
</dbReference>
<dbReference type="SUPFAM" id="SSF56601">
    <property type="entry name" value="beta-lactamase/transpeptidase-like"/>
    <property type="match status" value="1"/>
</dbReference>
<dbReference type="Gene3D" id="1.10.3810.10">
    <property type="entry name" value="Biosynthetic peptidoglycan transglycosylase-like"/>
    <property type="match status" value="1"/>
</dbReference>
<evidence type="ECO:0000256" key="8">
    <source>
        <dbReference type="ARBA" id="ARBA00022960"/>
    </source>
</evidence>
<evidence type="ECO:0000313" key="17">
    <source>
        <dbReference type="EMBL" id="ROR89292.1"/>
    </source>
</evidence>
<proteinExistence type="inferred from homology"/>
<name>A0A3N2CP58_9ACTN</name>
<dbReference type="AlphaFoldDB" id="A0A3N2CP58"/>
<evidence type="ECO:0000256" key="2">
    <source>
        <dbReference type="ARBA" id="ARBA00007739"/>
    </source>
</evidence>
<evidence type="ECO:0000256" key="9">
    <source>
        <dbReference type="ARBA" id="ARBA00022984"/>
    </source>
</evidence>
<keyword evidence="15" id="KW-0472">Membrane</keyword>
<dbReference type="InterPro" id="IPR023346">
    <property type="entry name" value="Lysozyme-like_dom_sf"/>
</dbReference>
<evidence type="ECO:0000256" key="1">
    <source>
        <dbReference type="ARBA" id="ARBA00007090"/>
    </source>
</evidence>
<dbReference type="Proteomes" id="UP000281738">
    <property type="component" value="Unassembled WGS sequence"/>
</dbReference>
<dbReference type="Pfam" id="PF00905">
    <property type="entry name" value="Transpeptidase"/>
    <property type="match status" value="1"/>
</dbReference>
<comment type="caution">
    <text evidence="17">The sequence shown here is derived from an EMBL/GenBank/DDBJ whole genome shotgun (WGS) entry which is preliminary data.</text>
</comment>
<keyword evidence="10" id="KW-0511">Multifunctional enzyme</keyword>
<dbReference type="GO" id="GO:0009002">
    <property type="term" value="F:serine-type D-Ala-D-Ala carboxypeptidase activity"/>
    <property type="evidence" value="ECO:0007669"/>
    <property type="project" value="UniProtKB-EC"/>
</dbReference>
<organism evidence="17 18">
    <name type="scientific">Nocardioides aurantiacus</name>
    <dbReference type="NCBI Taxonomy" id="86796"/>
    <lineage>
        <taxon>Bacteria</taxon>
        <taxon>Bacillati</taxon>
        <taxon>Actinomycetota</taxon>
        <taxon>Actinomycetes</taxon>
        <taxon>Propionibacteriales</taxon>
        <taxon>Nocardioidaceae</taxon>
        <taxon>Nocardioides</taxon>
    </lineage>
</organism>
<keyword evidence="15" id="KW-0812">Transmembrane</keyword>
<keyword evidence="5" id="KW-0328">Glycosyltransferase</keyword>
<dbReference type="RefSeq" id="WP_123388681.1">
    <property type="nucleotide sequence ID" value="NZ_RKHO01000001.1"/>
</dbReference>
<dbReference type="GO" id="GO:0008658">
    <property type="term" value="F:penicillin binding"/>
    <property type="evidence" value="ECO:0007669"/>
    <property type="project" value="InterPro"/>
</dbReference>
<dbReference type="CDD" id="cd06577">
    <property type="entry name" value="PASTA_pknB"/>
    <property type="match status" value="1"/>
</dbReference>
<dbReference type="SUPFAM" id="SSF53955">
    <property type="entry name" value="Lysozyme-like"/>
    <property type="match status" value="1"/>
</dbReference>
<keyword evidence="4" id="KW-0645">Protease</keyword>
<keyword evidence="9" id="KW-0573">Peptidoglycan synthesis</keyword>
<keyword evidence="8" id="KW-0133">Cell shape</keyword>
<keyword evidence="7" id="KW-0378">Hydrolase</keyword>
<evidence type="ECO:0000256" key="12">
    <source>
        <dbReference type="ARBA" id="ARBA00034000"/>
    </source>
</evidence>
<dbReference type="Gene3D" id="3.30.10.20">
    <property type="match status" value="1"/>
</dbReference>
<comment type="similarity">
    <text evidence="2">In the N-terminal section; belongs to the glycosyltransferase 51 family.</text>
</comment>
<keyword evidence="11" id="KW-0961">Cell wall biogenesis/degradation</keyword>
<feature type="region of interest" description="Disordered" evidence="14">
    <location>
        <begin position="716"/>
        <end position="738"/>
    </location>
</feature>
<dbReference type="InterPro" id="IPR050396">
    <property type="entry name" value="Glycosyltr_51/Transpeptidase"/>
</dbReference>
<evidence type="ECO:0000256" key="5">
    <source>
        <dbReference type="ARBA" id="ARBA00022676"/>
    </source>
</evidence>
<evidence type="ECO:0000256" key="3">
    <source>
        <dbReference type="ARBA" id="ARBA00022645"/>
    </source>
</evidence>
<accession>A0A3N2CP58</accession>
<evidence type="ECO:0000259" key="16">
    <source>
        <dbReference type="PROSITE" id="PS51178"/>
    </source>
</evidence>
<evidence type="ECO:0000256" key="7">
    <source>
        <dbReference type="ARBA" id="ARBA00022801"/>
    </source>
</evidence>
<evidence type="ECO:0000256" key="4">
    <source>
        <dbReference type="ARBA" id="ARBA00022670"/>
    </source>
</evidence>
<dbReference type="GO" id="GO:0030288">
    <property type="term" value="C:outer membrane-bounded periplasmic space"/>
    <property type="evidence" value="ECO:0007669"/>
    <property type="project" value="TreeGrafter"/>
</dbReference>
<dbReference type="Pfam" id="PF00912">
    <property type="entry name" value="Transgly"/>
    <property type="match status" value="1"/>
</dbReference>
<dbReference type="Pfam" id="PF03793">
    <property type="entry name" value="PASTA"/>
    <property type="match status" value="1"/>
</dbReference>
<dbReference type="SMART" id="SM00740">
    <property type="entry name" value="PASTA"/>
    <property type="match status" value="1"/>
</dbReference>
<dbReference type="GO" id="GO:0009252">
    <property type="term" value="P:peptidoglycan biosynthetic process"/>
    <property type="evidence" value="ECO:0007669"/>
    <property type="project" value="UniProtKB-KW"/>
</dbReference>
<dbReference type="OrthoDB" id="9766909at2"/>
<dbReference type="PANTHER" id="PTHR32282">
    <property type="entry name" value="BINDING PROTEIN TRANSPEPTIDASE, PUTATIVE-RELATED"/>
    <property type="match status" value="1"/>
</dbReference>
<reference evidence="17 18" key="1">
    <citation type="submission" date="2018-11" db="EMBL/GenBank/DDBJ databases">
        <title>Sequencing the genomes of 1000 actinobacteria strains.</title>
        <authorList>
            <person name="Klenk H.-P."/>
        </authorList>
    </citation>
    <scope>NUCLEOTIDE SEQUENCE [LARGE SCALE GENOMIC DNA]</scope>
    <source>
        <strain evidence="17 18">DSM 12652</strain>
    </source>
</reference>
<dbReference type="InterPro" id="IPR005543">
    <property type="entry name" value="PASTA_dom"/>
</dbReference>
<dbReference type="Gene3D" id="3.40.710.10">
    <property type="entry name" value="DD-peptidase/beta-lactamase superfamily"/>
    <property type="match status" value="1"/>
</dbReference>
<gene>
    <name evidence="17" type="ORF">EDD33_0112</name>
</gene>
<dbReference type="InterPro" id="IPR012338">
    <property type="entry name" value="Beta-lactam/transpept-like"/>
</dbReference>
<protein>
    <submittedName>
        <fullName evidence="17">Membrane peptidoglycan carboxypeptidase</fullName>
    </submittedName>
</protein>
<comment type="similarity">
    <text evidence="1">In the C-terminal section; belongs to the transpeptidase family.</text>
</comment>
<dbReference type="PROSITE" id="PS51178">
    <property type="entry name" value="PASTA"/>
    <property type="match status" value="1"/>
</dbReference>
<evidence type="ECO:0000256" key="13">
    <source>
        <dbReference type="ARBA" id="ARBA00049902"/>
    </source>
</evidence>
<dbReference type="GO" id="GO:0008955">
    <property type="term" value="F:peptidoglycan glycosyltransferase activity"/>
    <property type="evidence" value="ECO:0007669"/>
    <property type="project" value="UniProtKB-EC"/>
</dbReference>
<keyword evidence="15" id="KW-1133">Transmembrane helix</keyword>
<feature type="region of interest" description="Disordered" evidence="14">
    <location>
        <begin position="450"/>
        <end position="472"/>
    </location>
</feature>
<comment type="catalytic activity">
    <reaction evidence="13">
        <text>[GlcNAc-(1-&gt;4)-Mur2Ac(oyl-L-Ala-gamma-D-Glu-L-Lys-D-Ala-D-Ala)](n)-di-trans,octa-cis-undecaprenyl diphosphate + beta-D-GlcNAc-(1-&gt;4)-Mur2Ac(oyl-L-Ala-gamma-D-Glu-L-Lys-D-Ala-D-Ala)-di-trans,octa-cis-undecaprenyl diphosphate = [GlcNAc-(1-&gt;4)-Mur2Ac(oyl-L-Ala-gamma-D-Glu-L-Lys-D-Ala-D-Ala)](n+1)-di-trans,octa-cis-undecaprenyl diphosphate + di-trans,octa-cis-undecaprenyl diphosphate + H(+)</text>
        <dbReference type="Rhea" id="RHEA:23708"/>
        <dbReference type="Rhea" id="RHEA-COMP:9602"/>
        <dbReference type="Rhea" id="RHEA-COMP:9603"/>
        <dbReference type="ChEBI" id="CHEBI:15378"/>
        <dbReference type="ChEBI" id="CHEBI:58405"/>
        <dbReference type="ChEBI" id="CHEBI:60033"/>
        <dbReference type="ChEBI" id="CHEBI:78435"/>
        <dbReference type="EC" id="2.4.99.28"/>
    </reaction>
</comment>
<sequence>MSRRRPHVSFGTVVSHLGVIVAVSVVLGVLTAGLAVPLVGALGAGAKATSASMNNLPEELKADPLAERTRVLDADGDLVATFYDENRVNVPLEKVSPVMRRAIVAIEDYRFFQHGALDLKGTARAFVNNQTASGSTQGGSSITQQMAKMTLVTQATTDEERAAATENTYQRKIQELRHAIAFEENYSKTWILERYLNLAYFGDGAYGVQAAARHYFSVPASKLNIKQAATLAGLVKNPVGFDPTRFPERAEARRNVVLARMAELDVIPQERADTLSDRELGLKVSRTRNGCLGTSAPFFCDYVRRYLLEDPALGRTQQDRAQLLNAGGLTIKTTLDLDYQRSADEATSEAVDPTDTAIGGLAMVQPGTGEVRAVSQSRPMGREKGKGQTYLNYVVDSKYGDSNGFQAGSTFKVFVLAAALEQGLPLSTSFNSPEKISIPQSDFMSCEGSYPVTTPWEPGNSTTSGRKDMTTGTRESVNTFYAQLERRTGLCEPYALAKAMGVDLADPDRERVPSFTLGIADVSPLEMASAYATFAARGIHCDARPVSQILNAEGEVFKDYPSRCQRVMKESTADAVNQILRGVLEPGGFGQALALTVPSAGKTGTINGNMAVWFAGYTPTMATAAMIAGADQDGNWVSLNGQVVGGSYVYSAAGSTLAGPMWADAMRGVQEELPYEDFTSPSFGDAPVTVPVEDVSGMREKRALDTLSGQGFQVSIGDPRDGEGRRGTVAATEPAAGTQLERGTTVTLYPSR</sequence>
<evidence type="ECO:0000256" key="6">
    <source>
        <dbReference type="ARBA" id="ARBA00022679"/>
    </source>
</evidence>